<reference evidence="4" key="2">
    <citation type="journal article" date="2021" name="Sci. Rep.">
        <title>The distribution of antibiotic resistance genes in chicken gut microbiota commensals.</title>
        <authorList>
            <person name="Juricova H."/>
            <person name="Matiasovicova J."/>
            <person name="Kubasova T."/>
            <person name="Cejkova D."/>
            <person name="Rychlik I."/>
        </authorList>
    </citation>
    <scope>NUCLEOTIDE SEQUENCE</scope>
    <source>
        <strain evidence="4">An582</strain>
    </source>
</reference>
<name>A0A939BGJ0_9CLOT</name>
<dbReference type="InterPro" id="IPR003812">
    <property type="entry name" value="Fido"/>
</dbReference>
<feature type="binding site" evidence="2">
    <location>
        <begin position="238"/>
        <end position="239"/>
    </location>
    <ligand>
        <name>ATP</name>
        <dbReference type="ChEBI" id="CHEBI:30616"/>
    </ligand>
</feature>
<dbReference type="PROSITE" id="PS51459">
    <property type="entry name" value="FIDO"/>
    <property type="match status" value="1"/>
</dbReference>
<evidence type="ECO:0000259" key="3">
    <source>
        <dbReference type="PROSITE" id="PS51459"/>
    </source>
</evidence>
<evidence type="ECO:0000313" key="5">
    <source>
        <dbReference type="Proteomes" id="UP000705508"/>
    </source>
</evidence>
<gene>
    <name evidence="4" type="ORF">H6A20_12315</name>
</gene>
<dbReference type="Pfam" id="PF02661">
    <property type="entry name" value="Fic"/>
    <property type="match status" value="1"/>
</dbReference>
<evidence type="ECO:0000256" key="2">
    <source>
        <dbReference type="PIRSR" id="PIRSR640198-2"/>
    </source>
</evidence>
<sequence length="356" mass="41020">MRTFDYKKRYERLLQPDIVALVAQIHEYKGEQTLFVEAKADTLTQLLEVAKIQSTEASNKIEGIYTSDDRLKKIVRDKTMPKTRSEKEIAGYRDVLNTIHQNYDYIPVKSSIFLQLHRDLYKFAGNAGGSFKSSDNVIAQEDEQGNKSIRFQPVPAWETPAYIDAICDAFQDACKDSQCDPLILIPMFILDFLCIHPFNDGNGRMSRLLTLLLLYRAGYIVGMYISIEKLIEQTKETYYETLQESSYNWHEEENNDAPFVRYMLGVIVAAYRDFSSRVQLLATSGMSKPERIREIVRGSIGKMTRAQIMEKCPDISRVTVERALTDMVKKGEILKIGGGRYTAYIWNRENESYDNR</sequence>
<feature type="active site" evidence="1">
    <location>
        <position position="196"/>
    </location>
</feature>
<dbReference type="InterPro" id="IPR036388">
    <property type="entry name" value="WH-like_DNA-bd_sf"/>
</dbReference>
<dbReference type="InterPro" id="IPR036597">
    <property type="entry name" value="Fido-like_dom_sf"/>
</dbReference>
<dbReference type="Gene3D" id="1.10.3290.10">
    <property type="entry name" value="Fido-like domain"/>
    <property type="match status" value="1"/>
</dbReference>
<dbReference type="PANTHER" id="PTHR13504">
    <property type="entry name" value="FIDO DOMAIN-CONTAINING PROTEIN DDB_G0283145"/>
    <property type="match status" value="1"/>
</dbReference>
<dbReference type="SUPFAM" id="SSF140931">
    <property type="entry name" value="Fic-like"/>
    <property type="match status" value="1"/>
</dbReference>
<dbReference type="PANTHER" id="PTHR13504:SF38">
    <property type="entry name" value="FIDO DOMAIN-CONTAINING PROTEIN"/>
    <property type="match status" value="1"/>
</dbReference>
<dbReference type="GO" id="GO:0005524">
    <property type="term" value="F:ATP binding"/>
    <property type="evidence" value="ECO:0007669"/>
    <property type="project" value="UniProtKB-KW"/>
</dbReference>
<protein>
    <submittedName>
        <fullName evidence="4">Fic family protein</fullName>
    </submittedName>
</protein>
<dbReference type="RefSeq" id="WP_204907412.1">
    <property type="nucleotide sequence ID" value="NZ_JACJKS010000027.1"/>
</dbReference>
<feature type="domain" description="Fido" evidence="3">
    <location>
        <begin position="108"/>
        <end position="265"/>
    </location>
</feature>
<evidence type="ECO:0000313" key="4">
    <source>
        <dbReference type="EMBL" id="MBM6949417.1"/>
    </source>
</evidence>
<dbReference type="InterPro" id="IPR040198">
    <property type="entry name" value="Fido_containing"/>
</dbReference>
<feature type="binding site" evidence="2">
    <location>
        <begin position="200"/>
        <end position="207"/>
    </location>
    <ligand>
        <name>ATP</name>
        <dbReference type="ChEBI" id="CHEBI:30616"/>
    </ligand>
</feature>
<dbReference type="Proteomes" id="UP000705508">
    <property type="component" value="Unassembled WGS sequence"/>
</dbReference>
<reference evidence="4" key="1">
    <citation type="submission" date="2020-08" db="EMBL/GenBank/DDBJ databases">
        <authorList>
            <person name="Cejkova D."/>
            <person name="Kubasova T."/>
            <person name="Jahodarova E."/>
            <person name="Rychlik I."/>
        </authorList>
    </citation>
    <scope>NUCLEOTIDE SEQUENCE</scope>
    <source>
        <strain evidence="4">An582</strain>
    </source>
</reference>
<dbReference type="EMBL" id="JACJKS010000027">
    <property type="protein sequence ID" value="MBM6949417.1"/>
    <property type="molecule type" value="Genomic_DNA"/>
</dbReference>
<comment type="caution">
    <text evidence="4">The sequence shown here is derived from an EMBL/GenBank/DDBJ whole genome shotgun (WGS) entry which is preliminary data.</text>
</comment>
<evidence type="ECO:0000256" key="1">
    <source>
        <dbReference type="PIRSR" id="PIRSR640198-1"/>
    </source>
</evidence>
<proteinExistence type="predicted"/>
<keyword evidence="2" id="KW-0067">ATP-binding</keyword>
<accession>A0A939BGJ0</accession>
<dbReference type="AlphaFoldDB" id="A0A939BGJ0"/>
<organism evidence="4 5">
    <name type="scientific">Mordavella massiliensis</name>
    <dbReference type="NCBI Taxonomy" id="1871024"/>
    <lineage>
        <taxon>Bacteria</taxon>
        <taxon>Bacillati</taxon>
        <taxon>Bacillota</taxon>
        <taxon>Clostridia</taxon>
        <taxon>Eubacteriales</taxon>
        <taxon>Clostridiaceae</taxon>
        <taxon>Mordavella</taxon>
    </lineage>
</organism>
<keyword evidence="2" id="KW-0547">Nucleotide-binding</keyword>
<dbReference type="Gene3D" id="1.10.10.10">
    <property type="entry name" value="Winged helix-like DNA-binding domain superfamily/Winged helix DNA-binding domain"/>
    <property type="match status" value="1"/>
</dbReference>